<dbReference type="InterPro" id="IPR018253">
    <property type="entry name" value="DnaJ_domain_CS"/>
</dbReference>
<dbReference type="PROSITE" id="PS00636">
    <property type="entry name" value="DNAJ_1"/>
    <property type="match status" value="1"/>
</dbReference>
<dbReference type="AlphaFoldDB" id="A0A087USV8"/>
<feature type="region of interest" description="Disordered" evidence="1">
    <location>
        <begin position="125"/>
        <end position="154"/>
    </location>
</feature>
<accession>A0A087USV8</accession>
<proteinExistence type="predicted"/>
<dbReference type="EMBL" id="KK121419">
    <property type="protein sequence ID" value="KFM80447.1"/>
    <property type="molecule type" value="Genomic_DNA"/>
</dbReference>
<dbReference type="PRINTS" id="PR00625">
    <property type="entry name" value="JDOMAIN"/>
</dbReference>
<evidence type="ECO:0000256" key="1">
    <source>
        <dbReference type="SAM" id="MobiDB-lite"/>
    </source>
</evidence>
<dbReference type="STRING" id="407821.A0A087USV8"/>
<reference evidence="3 4" key="1">
    <citation type="submission" date="2013-11" db="EMBL/GenBank/DDBJ databases">
        <title>Genome sequencing of Stegodyphus mimosarum.</title>
        <authorList>
            <person name="Bechsgaard J."/>
        </authorList>
    </citation>
    <scope>NUCLEOTIDE SEQUENCE [LARGE SCALE GENOMIC DNA]</scope>
</reference>
<dbReference type="Pfam" id="PF00226">
    <property type="entry name" value="DnaJ"/>
    <property type="match status" value="1"/>
</dbReference>
<dbReference type="PANTHER" id="PTHR44873:SF1">
    <property type="entry name" value="DNAJ HOMOLOG SUBFAMILY C MEMBER 30, MITOCHONDRIAL"/>
    <property type="match status" value="1"/>
</dbReference>
<dbReference type="InterPro" id="IPR036869">
    <property type="entry name" value="J_dom_sf"/>
</dbReference>
<dbReference type="OrthoDB" id="291007at2759"/>
<dbReference type="PROSITE" id="PS50076">
    <property type="entry name" value="DNAJ_2"/>
    <property type="match status" value="1"/>
</dbReference>
<evidence type="ECO:0000259" key="2">
    <source>
        <dbReference type="PROSITE" id="PS50076"/>
    </source>
</evidence>
<dbReference type="CDD" id="cd06257">
    <property type="entry name" value="DnaJ"/>
    <property type="match status" value="1"/>
</dbReference>
<dbReference type="PANTHER" id="PTHR44873">
    <property type="entry name" value="DNAJ HOMOLOG SUBFAMILY C MEMBER 30, MITOCHONDRIAL"/>
    <property type="match status" value="1"/>
</dbReference>
<protein>
    <submittedName>
        <fullName evidence="3">DnaJ-like protein subfamily C member 30</fullName>
    </submittedName>
</protein>
<name>A0A087USV8_STEMI</name>
<evidence type="ECO:0000313" key="4">
    <source>
        <dbReference type="Proteomes" id="UP000054359"/>
    </source>
</evidence>
<dbReference type="InterPro" id="IPR053025">
    <property type="entry name" value="Mito_ATP_Synthase-Asso"/>
</dbReference>
<gene>
    <name evidence="3" type="ORF">X975_13103</name>
</gene>
<dbReference type="InterPro" id="IPR001623">
    <property type="entry name" value="DnaJ_domain"/>
</dbReference>
<dbReference type="Gene3D" id="1.10.287.110">
    <property type="entry name" value="DnaJ domain"/>
    <property type="match status" value="1"/>
</dbReference>
<organism evidence="3 4">
    <name type="scientific">Stegodyphus mimosarum</name>
    <name type="common">African social velvet spider</name>
    <dbReference type="NCBI Taxonomy" id="407821"/>
    <lineage>
        <taxon>Eukaryota</taxon>
        <taxon>Metazoa</taxon>
        <taxon>Ecdysozoa</taxon>
        <taxon>Arthropoda</taxon>
        <taxon>Chelicerata</taxon>
        <taxon>Arachnida</taxon>
        <taxon>Araneae</taxon>
        <taxon>Araneomorphae</taxon>
        <taxon>Entelegynae</taxon>
        <taxon>Eresoidea</taxon>
        <taxon>Eresidae</taxon>
        <taxon>Stegodyphus</taxon>
    </lineage>
</organism>
<dbReference type="Proteomes" id="UP000054359">
    <property type="component" value="Unassembled WGS sequence"/>
</dbReference>
<keyword evidence="4" id="KW-1185">Reference proteome</keyword>
<evidence type="ECO:0000313" key="3">
    <source>
        <dbReference type="EMBL" id="KFM80447.1"/>
    </source>
</evidence>
<sequence>MNLMKLTNHYENYKYISCMGRVFQRHLADSKKPNLYGTLGVNASASHSEIKQAYYDLTFKYHPDRNEGSEEAAIKFREVTEAYEVLGNYGMRKRYDKGLPLPVSRRVPVEKKDIIEPNVKYQKFFDSRSRPQSTSNEGNIDDERQDAEKTTDRMEAAAKRFEDSYGAQLPA</sequence>
<feature type="domain" description="J" evidence="2">
    <location>
        <begin position="34"/>
        <end position="99"/>
    </location>
</feature>
<feature type="non-terminal residue" evidence="3">
    <location>
        <position position="171"/>
    </location>
</feature>
<dbReference type="SMART" id="SM00271">
    <property type="entry name" value="DnaJ"/>
    <property type="match status" value="1"/>
</dbReference>
<dbReference type="SUPFAM" id="SSF46565">
    <property type="entry name" value="Chaperone J-domain"/>
    <property type="match status" value="1"/>
</dbReference>